<keyword evidence="2" id="KW-1185">Reference proteome</keyword>
<proteinExistence type="predicted"/>
<gene>
    <name evidence="1" type="ORF">HEQ75_12395</name>
</gene>
<comment type="caution">
    <text evidence="1">The sequence shown here is derived from an EMBL/GenBank/DDBJ whole genome shotgun (WGS) entry which is preliminary data.</text>
</comment>
<accession>A0ABX1E3B4</accession>
<protein>
    <submittedName>
        <fullName evidence="1">Uncharacterized protein</fullName>
    </submittedName>
</protein>
<dbReference type="RefSeq" id="WP_168030901.1">
    <property type="nucleotide sequence ID" value="NZ_JAAVNE010000017.1"/>
</dbReference>
<organism evidence="1 2">
    <name type="scientific">Falsiroseomonas selenitidurans</name>
    <dbReference type="NCBI Taxonomy" id="2716335"/>
    <lineage>
        <taxon>Bacteria</taxon>
        <taxon>Pseudomonadati</taxon>
        <taxon>Pseudomonadota</taxon>
        <taxon>Alphaproteobacteria</taxon>
        <taxon>Acetobacterales</taxon>
        <taxon>Roseomonadaceae</taxon>
        <taxon>Falsiroseomonas</taxon>
    </lineage>
</organism>
<evidence type="ECO:0000313" key="2">
    <source>
        <dbReference type="Proteomes" id="UP000787635"/>
    </source>
</evidence>
<dbReference type="Proteomes" id="UP000787635">
    <property type="component" value="Unassembled WGS sequence"/>
</dbReference>
<dbReference type="EMBL" id="JAAVNE010000017">
    <property type="protein sequence ID" value="NKC31659.1"/>
    <property type="molecule type" value="Genomic_DNA"/>
</dbReference>
<name>A0ABX1E3B4_9PROT</name>
<sequence>MAMPDGGILVQGLQAGDGAFVPVAAPAAAYGFPALLGAATGLYNYLPNRPLTAPPGSAEADTLFLYFYRGFEGTEAGMQVTVGQLSEQRVRDLRPKTAEFEERLSEIAAGLPREGRSPQRWGMDVHTAMHHGLRRQYGTSSTVVRSELSLVENLIRPYGPAGSTRLDIYHRVEGTDTICAYEIKTGTTGLSATQAARIDATAHAFGQRSGNIANPRVLVRTAADALIMATLKQLREIFAPILVEHPDLILCSRWLFRPPIESAIVGLYIGRTSSASDSVMALSVIPLSRFYHPSTLGFDEPFEVERVIGVPAPNRWVRSEEEGPPRIFQDMFAPGYQTELLRNFNAKVLAFLDAFRNFDDVAAWVRRFCRPPDGRGDIDKFSAWLATMQGDFVTAANRLQAHIDWMTPSWSAFGADSGREERAIRDVLRTGDRQHIAALLLVMEERTISQNRLQRFWRRTPFPFEKA</sequence>
<reference evidence="1 2" key="1">
    <citation type="submission" date="2020-03" db="EMBL/GenBank/DDBJ databases">
        <title>Roseomonas selenitidurans sp. nov. isolated from urban soil.</title>
        <authorList>
            <person name="Liu H."/>
        </authorList>
    </citation>
    <scope>NUCLEOTIDE SEQUENCE [LARGE SCALE GENOMIC DNA]</scope>
    <source>
        <strain evidence="1 2">BU-1</strain>
    </source>
</reference>
<evidence type="ECO:0000313" key="1">
    <source>
        <dbReference type="EMBL" id="NKC31659.1"/>
    </source>
</evidence>